<sequence>MISAQRSVYTQWKQGVKLVLAPVRQNWVALRTYSRFFLASRTVEGCGV</sequence>
<organism evidence="1 2">
    <name type="scientific">Ajellomyces capsulatus (strain H143)</name>
    <name type="common">Darling's disease fungus</name>
    <name type="synonym">Histoplasma capsulatum</name>
    <dbReference type="NCBI Taxonomy" id="544712"/>
    <lineage>
        <taxon>Eukaryota</taxon>
        <taxon>Fungi</taxon>
        <taxon>Dikarya</taxon>
        <taxon>Ascomycota</taxon>
        <taxon>Pezizomycotina</taxon>
        <taxon>Eurotiomycetes</taxon>
        <taxon>Eurotiomycetidae</taxon>
        <taxon>Onygenales</taxon>
        <taxon>Ajellomycetaceae</taxon>
        <taxon>Histoplasma</taxon>
    </lineage>
</organism>
<evidence type="ECO:0000313" key="2">
    <source>
        <dbReference type="Proteomes" id="UP000002624"/>
    </source>
</evidence>
<dbReference type="EMBL" id="GG692419">
    <property type="protein sequence ID" value="EER45553.1"/>
    <property type="molecule type" value="Genomic_DNA"/>
</dbReference>
<dbReference type="Proteomes" id="UP000002624">
    <property type="component" value="Unassembled WGS sequence"/>
</dbReference>
<dbReference type="AlphaFoldDB" id="C6H350"/>
<proteinExistence type="predicted"/>
<dbReference type="VEuPathDB" id="FungiDB:HCDG_01132"/>
<gene>
    <name evidence="1" type="ORF">HCDG_01132</name>
</gene>
<reference evidence="2" key="1">
    <citation type="submission" date="2009-05" db="EMBL/GenBank/DDBJ databases">
        <title>The genome sequence of Ajellomyces capsulatus strain H143.</title>
        <authorList>
            <person name="Champion M."/>
            <person name="Cuomo C.A."/>
            <person name="Ma L.-J."/>
            <person name="Henn M.R."/>
            <person name="Sil A."/>
            <person name="Goldman B."/>
            <person name="Young S.K."/>
            <person name="Kodira C.D."/>
            <person name="Zeng Q."/>
            <person name="Koehrsen M."/>
            <person name="Alvarado L."/>
            <person name="Berlin A.M."/>
            <person name="Borenstein D."/>
            <person name="Chen Z."/>
            <person name="Engels R."/>
            <person name="Freedman E."/>
            <person name="Gellesch M."/>
            <person name="Goldberg J."/>
            <person name="Griggs A."/>
            <person name="Gujja S."/>
            <person name="Heiman D.I."/>
            <person name="Hepburn T.A."/>
            <person name="Howarth C."/>
            <person name="Jen D."/>
            <person name="Larson L."/>
            <person name="Lewis B."/>
            <person name="Mehta T."/>
            <person name="Park D."/>
            <person name="Pearson M."/>
            <person name="Roberts A."/>
            <person name="Saif S."/>
            <person name="Shea T.D."/>
            <person name="Shenoy N."/>
            <person name="Sisk P."/>
            <person name="Stolte C."/>
            <person name="Sykes S."/>
            <person name="Walk T."/>
            <person name="White J."/>
            <person name="Yandava C."/>
            <person name="Klein B."/>
            <person name="McEwen J.G."/>
            <person name="Puccia R."/>
            <person name="Goldman G.H."/>
            <person name="Felipe M.S."/>
            <person name="Nino-Vega G."/>
            <person name="San-Blas G."/>
            <person name="Taylor J.W."/>
            <person name="Mendoza L."/>
            <person name="Galagan J.E."/>
            <person name="Nusbaum C."/>
            <person name="Birren B.W."/>
        </authorList>
    </citation>
    <scope>NUCLEOTIDE SEQUENCE [LARGE SCALE GENOMIC DNA]</scope>
    <source>
        <strain evidence="2">H143</strain>
    </source>
</reference>
<name>C6H350_AJECH</name>
<evidence type="ECO:0000313" key="1">
    <source>
        <dbReference type="EMBL" id="EER45553.1"/>
    </source>
</evidence>
<protein>
    <submittedName>
        <fullName evidence="1">Uncharacterized protein</fullName>
    </submittedName>
</protein>
<dbReference type="HOGENOM" id="CLU_3159829_0_0_1"/>
<accession>C6H350</accession>